<dbReference type="InterPro" id="IPR019109">
    <property type="entry name" value="MamF_MmsF"/>
</dbReference>
<comment type="subcellular location">
    <subcellularLocation>
        <location evidence="1">Membrane</location>
        <topology evidence="1">Multi-pass membrane protein</topology>
    </subcellularLocation>
</comment>
<dbReference type="STRING" id="1618443.UV73_C0004G0112"/>
<feature type="transmembrane region" description="Helical" evidence="5">
    <location>
        <begin position="41"/>
        <end position="61"/>
    </location>
</feature>
<proteinExistence type="predicted"/>
<organism evidence="6 7">
    <name type="scientific">Candidatus Gottesmanbacteria bacterium GW2011_GWA2_43_14</name>
    <dbReference type="NCBI Taxonomy" id="1618443"/>
    <lineage>
        <taxon>Bacteria</taxon>
        <taxon>Candidatus Gottesmaniibacteriota</taxon>
    </lineage>
</organism>
<evidence type="ECO:0000313" key="7">
    <source>
        <dbReference type="Proteomes" id="UP000034894"/>
    </source>
</evidence>
<sequence length="114" mass="12758">MAEKTANNEKMMGALAYLLGPVTGIILLITEKNNQFVRFHAMQSTMIFGAILLFNMVLGIVPVLGWIIALILSPLVALVSFILWLVLMWKAYNGEKYKLPYVGDLAEKQLAKMK</sequence>
<keyword evidence="4 5" id="KW-0472">Membrane</keyword>
<dbReference type="EMBL" id="LCFP01000004">
    <property type="protein sequence ID" value="KKS97970.1"/>
    <property type="molecule type" value="Genomic_DNA"/>
</dbReference>
<keyword evidence="3 5" id="KW-1133">Transmembrane helix</keyword>
<dbReference type="GO" id="GO:0016020">
    <property type="term" value="C:membrane"/>
    <property type="evidence" value="ECO:0007669"/>
    <property type="project" value="UniProtKB-SubCell"/>
</dbReference>
<dbReference type="PATRIC" id="fig|1618443.3.peg.770"/>
<evidence type="ECO:0000256" key="2">
    <source>
        <dbReference type="ARBA" id="ARBA00022692"/>
    </source>
</evidence>
<protein>
    <recommendedName>
        <fullName evidence="8">DUF4870 domain-containing protein</fullName>
    </recommendedName>
</protein>
<gene>
    <name evidence="6" type="ORF">UV73_C0004G0112</name>
</gene>
<keyword evidence="2 5" id="KW-0812">Transmembrane</keyword>
<name>A0A0G1DJB1_9BACT</name>
<evidence type="ECO:0000256" key="5">
    <source>
        <dbReference type="SAM" id="Phobius"/>
    </source>
</evidence>
<feature type="transmembrane region" description="Helical" evidence="5">
    <location>
        <begin position="12"/>
        <end position="29"/>
    </location>
</feature>
<dbReference type="PANTHER" id="PTHR36460:SF1">
    <property type="entry name" value="UPF0132 DOMAIN PROTEIN (AFU_ORTHOLOGUE AFUA_3G10255)"/>
    <property type="match status" value="1"/>
</dbReference>
<accession>A0A0G1DJB1</accession>
<evidence type="ECO:0000256" key="4">
    <source>
        <dbReference type="ARBA" id="ARBA00023136"/>
    </source>
</evidence>
<dbReference type="Pfam" id="PF09685">
    <property type="entry name" value="MamF_MmsF"/>
    <property type="match status" value="1"/>
</dbReference>
<evidence type="ECO:0000313" key="6">
    <source>
        <dbReference type="EMBL" id="KKS97970.1"/>
    </source>
</evidence>
<dbReference type="Proteomes" id="UP000034894">
    <property type="component" value="Unassembled WGS sequence"/>
</dbReference>
<evidence type="ECO:0000256" key="1">
    <source>
        <dbReference type="ARBA" id="ARBA00004141"/>
    </source>
</evidence>
<dbReference type="AlphaFoldDB" id="A0A0G1DJB1"/>
<reference evidence="6 7" key="1">
    <citation type="journal article" date="2015" name="Nature">
        <title>rRNA introns, odd ribosomes, and small enigmatic genomes across a large radiation of phyla.</title>
        <authorList>
            <person name="Brown C.T."/>
            <person name="Hug L.A."/>
            <person name="Thomas B.C."/>
            <person name="Sharon I."/>
            <person name="Castelle C.J."/>
            <person name="Singh A."/>
            <person name="Wilkins M.J."/>
            <person name="Williams K.H."/>
            <person name="Banfield J.F."/>
        </authorList>
    </citation>
    <scope>NUCLEOTIDE SEQUENCE [LARGE SCALE GENOMIC DNA]</scope>
</reference>
<dbReference type="PANTHER" id="PTHR36460">
    <property type="entry name" value="UPF0132 DOMAIN PROTEIN (AFU_ORTHOLOGUE AFUA_3G10255)"/>
    <property type="match status" value="1"/>
</dbReference>
<evidence type="ECO:0000256" key="3">
    <source>
        <dbReference type="ARBA" id="ARBA00022989"/>
    </source>
</evidence>
<comment type="caution">
    <text evidence="6">The sequence shown here is derived from an EMBL/GenBank/DDBJ whole genome shotgun (WGS) entry which is preliminary data.</text>
</comment>
<feature type="transmembrane region" description="Helical" evidence="5">
    <location>
        <begin position="67"/>
        <end position="89"/>
    </location>
</feature>
<evidence type="ECO:0008006" key="8">
    <source>
        <dbReference type="Google" id="ProtNLM"/>
    </source>
</evidence>